<dbReference type="Proteomes" id="UP000017836">
    <property type="component" value="Unassembled WGS sequence"/>
</dbReference>
<proteinExistence type="predicted"/>
<organism evidence="1 2">
    <name type="scientific">Amborella trichopoda</name>
    <dbReference type="NCBI Taxonomy" id="13333"/>
    <lineage>
        <taxon>Eukaryota</taxon>
        <taxon>Viridiplantae</taxon>
        <taxon>Streptophyta</taxon>
        <taxon>Embryophyta</taxon>
        <taxon>Tracheophyta</taxon>
        <taxon>Spermatophyta</taxon>
        <taxon>Magnoliopsida</taxon>
        <taxon>Amborellales</taxon>
        <taxon>Amborellaceae</taxon>
        <taxon>Amborella</taxon>
    </lineage>
</organism>
<dbReference type="AlphaFoldDB" id="W1PCD0"/>
<gene>
    <name evidence="1" type="ORF">AMTR_s00076p00107490</name>
</gene>
<evidence type="ECO:0000313" key="1">
    <source>
        <dbReference type="EMBL" id="ERN04665.1"/>
    </source>
</evidence>
<reference evidence="2" key="1">
    <citation type="journal article" date="2013" name="Science">
        <title>The Amborella genome and the evolution of flowering plants.</title>
        <authorList>
            <consortium name="Amborella Genome Project"/>
        </authorList>
    </citation>
    <scope>NUCLEOTIDE SEQUENCE [LARGE SCALE GENOMIC DNA]</scope>
</reference>
<evidence type="ECO:0000313" key="2">
    <source>
        <dbReference type="Proteomes" id="UP000017836"/>
    </source>
</evidence>
<dbReference type="Gramene" id="ERN04665">
    <property type="protein sequence ID" value="ERN04665"/>
    <property type="gene ID" value="AMTR_s00076p00107490"/>
</dbReference>
<accession>W1PCD0</accession>
<name>W1PCD0_AMBTC</name>
<keyword evidence="2" id="KW-1185">Reference proteome</keyword>
<sequence length="150" mass="16817">MVAHGKEGLIRSTGEGTKRAHERLVWKGKRCHAQCGRARVEQAGGRETVHGGLGNAHAAAKGKSTRQGHALVESMCIWRLEAWRVRMMVWVCTCEGDTRENYTSGGLGKTDIHDSFSTCARHTCEGGLVRELRRQWPREDRHSQWLGHTC</sequence>
<protein>
    <submittedName>
        <fullName evidence="1">Uncharacterized protein</fullName>
    </submittedName>
</protein>
<dbReference type="HOGENOM" id="CLU_1743001_0_0_1"/>
<dbReference type="EMBL" id="KI394182">
    <property type="protein sequence ID" value="ERN04665.1"/>
    <property type="molecule type" value="Genomic_DNA"/>
</dbReference>